<dbReference type="PANTHER" id="PTHR31681">
    <property type="entry name" value="C2H2-LIKE ZINC FINGER PROTEIN"/>
    <property type="match status" value="1"/>
</dbReference>
<dbReference type="PANTHER" id="PTHR31681:SF66">
    <property type="entry name" value="GENOME ASSEMBLY, CHROMOSOME: A07"/>
    <property type="match status" value="1"/>
</dbReference>
<accession>A0A8X8B7P7</accession>
<organism evidence="2 3">
    <name type="scientific">Brassica carinata</name>
    <name type="common">Ethiopian mustard</name>
    <name type="synonym">Abyssinian cabbage</name>
    <dbReference type="NCBI Taxonomy" id="52824"/>
    <lineage>
        <taxon>Eukaryota</taxon>
        <taxon>Viridiplantae</taxon>
        <taxon>Streptophyta</taxon>
        <taxon>Embryophyta</taxon>
        <taxon>Tracheophyta</taxon>
        <taxon>Spermatophyta</taxon>
        <taxon>Magnoliopsida</taxon>
        <taxon>eudicotyledons</taxon>
        <taxon>Gunneridae</taxon>
        <taxon>Pentapetalae</taxon>
        <taxon>rosids</taxon>
        <taxon>malvids</taxon>
        <taxon>Brassicales</taxon>
        <taxon>Brassicaceae</taxon>
        <taxon>Brassiceae</taxon>
        <taxon>Brassica</taxon>
    </lineage>
</organism>
<dbReference type="InterPro" id="IPR005174">
    <property type="entry name" value="KIB1-4_b-propeller"/>
</dbReference>
<name>A0A8X8B7P7_BRACI</name>
<keyword evidence="3" id="KW-1185">Reference proteome</keyword>
<feature type="domain" description="KIB1-4 beta-propeller" evidence="1">
    <location>
        <begin position="126"/>
        <end position="314"/>
    </location>
</feature>
<dbReference type="EMBL" id="JAAMPC010000002">
    <property type="protein sequence ID" value="KAG2324533.1"/>
    <property type="molecule type" value="Genomic_DNA"/>
</dbReference>
<dbReference type="OrthoDB" id="1046181at2759"/>
<dbReference type="Pfam" id="PF03478">
    <property type="entry name" value="Beta-prop_KIB1-4"/>
    <property type="match status" value="1"/>
</dbReference>
<protein>
    <recommendedName>
        <fullName evidence="1">KIB1-4 beta-propeller domain-containing protein</fullName>
    </recommendedName>
</protein>
<comment type="caution">
    <text evidence="2">The sequence shown here is derived from an EMBL/GenBank/DDBJ whole genome shotgun (WGS) entry which is preliminary data.</text>
</comment>
<evidence type="ECO:0000313" key="2">
    <source>
        <dbReference type="EMBL" id="KAG2324533.1"/>
    </source>
</evidence>
<dbReference type="AlphaFoldDB" id="A0A8X8B7P7"/>
<dbReference type="Proteomes" id="UP000886595">
    <property type="component" value="Unassembled WGS sequence"/>
</dbReference>
<gene>
    <name evidence="2" type="ORF">Bca52824_007261</name>
</gene>
<reference evidence="2 3" key="1">
    <citation type="submission" date="2020-02" db="EMBL/GenBank/DDBJ databases">
        <authorList>
            <person name="Ma Q."/>
            <person name="Huang Y."/>
            <person name="Song X."/>
            <person name="Pei D."/>
        </authorList>
    </citation>
    <scope>NUCLEOTIDE SEQUENCE [LARGE SCALE GENOMIC DNA]</scope>
    <source>
        <strain evidence="2">Sxm20200214</strain>
        <tissue evidence="2">Leaf</tissue>
    </source>
</reference>
<evidence type="ECO:0000313" key="3">
    <source>
        <dbReference type="Proteomes" id="UP000886595"/>
    </source>
</evidence>
<sequence>MFIGFLHHQKHSLSSLLLSRLSRLSLNKPPALAVRRYLCGARFLSETSIYRIVGADHCRYSSRDESVGRLVVRNAKASQDEDDEVLEKMVPRISTLKDHLVCLQDDPNPFASDSDPKRISLQRPETLPHCQTQLVTNVAMSSSSPEDEDCILAVKFLGPQLSLCRPAEKKTQWVNIRVEDQGFFSSRVMYSNEEKMFSMLGRGGTQTGSWDLEKHRSRSLYYRRYNEYLQSEMQDMSMCRRTEHLVESPAGEMFMVKWYTEMCGEGPDDGVPHWKRFMVHCIFLSTKGEPFCVEASLYGLTPNCIYYVGDFDYGKVNIGNNEWVGGYGFSPAPYFIPPQF</sequence>
<evidence type="ECO:0000259" key="1">
    <source>
        <dbReference type="Pfam" id="PF03478"/>
    </source>
</evidence>
<proteinExistence type="predicted"/>